<evidence type="ECO:0000256" key="8">
    <source>
        <dbReference type="ARBA" id="ARBA00023273"/>
    </source>
</evidence>
<protein>
    <submittedName>
        <fullName evidence="11">CPLN2 protein</fullName>
    </submittedName>
</protein>
<evidence type="ECO:0000256" key="7">
    <source>
        <dbReference type="ARBA" id="ARBA00023212"/>
    </source>
</evidence>
<dbReference type="GO" id="GO:0003924">
    <property type="term" value="F:GTPase activity"/>
    <property type="evidence" value="ECO:0007669"/>
    <property type="project" value="InterPro"/>
</dbReference>
<dbReference type="PANTHER" id="PTHR14983">
    <property type="entry name" value="CILIOGENESIS AND PLANAR POLARITY EFFECTOR 2"/>
    <property type="match status" value="1"/>
</dbReference>
<keyword evidence="4" id="KW-0963">Cytoplasm</keyword>
<dbReference type="InterPro" id="IPR039677">
    <property type="entry name" value="RSG1"/>
</dbReference>
<dbReference type="Proteomes" id="UP000886611">
    <property type="component" value="Unassembled WGS sequence"/>
</dbReference>
<dbReference type="Pfam" id="PF08477">
    <property type="entry name" value="Roc"/>
    <property type="match status" value="1"/>
</dbReference>
<evidence type="ECO:0000256" key="2">
    <source>
        <dbReference type="ARBA" id="ARBA00006270"/>
    </source>
</evidence>
<dbReference type="SMART" id="SM00325">
    <property type="entry name" value="RhoGEF"/>
    <property type="match status" value="1"/>
</dbReference>
<comment type="subcellular location">
    <subcellularLocation>
        <location evidence="1">Cytoplasm</location>
        <location evidence="1">Cytoskeleton</location>
        <location evidence="1">Cilium basal body</location>
    </subcellularLocation>
</comment>
<keyword evidence="7" id="KW-0206">Cytoskeleton</keyword>
<dbReference type="SUPFAM" id="SSF52540">
    <property type="entry name" value="P-loop containing nucleoside triphosphate hydrolases"/>
    <property type="match status" value="1"/>
</dbReference>
<keyword evidence="12" id="KW-1185">Reference proteome</keyword>
<dbReference type="Pfam" id="PF00621">
    <property type="entry name" value="RhoGEF"/>
    <property type="match status" value="1"/>
</dbReference>
<feature type="compositionally biased region" description="Basic and acidic residues" evidence="9">
    <location>
        <begin position="87"/>
        <end position="103"/>
    </location>
</feature>
<dbReference type="Gene3D" id="3.40.50.300">
    <property type="entry name" value="P-loop containing nucleotide triphosphate hydrolases"/>
    <property type="match status" value="1"/>
</dbReference>
<evidence type="ECO:0000259" key="10">
    <source>
        <dbReference type="PROSITE" id="PS50010"/>
    </source>
</evidence>
<feature type="domain" description="DH" evidence="10">
    <location>
        <begin position="275"/>
        <end position="428"/>
    </location>
</feature>
<reference evidence="11 12" key="1">
    <citation type="journal article" date="2021" name="Cell">
        <title>Tracing the genetic footprints of vertebrate landing in non-teleost ray-finned fishes.</title>
        <authorList>
            <person name="Bi X."/>
            <person name="Wang K."/>
            <person name="Yang L."/>
            <person name="Pan H."/>
            <person name="Jiang H."/>
            <person name="Wei Q."/>
            <person name="Fang M."/>
            <person name="Yu H."/>
            <person name="Zhu C."/>
            <person name="Cai Y."/>
            <person name="He Y."/>
            <person name="Gan X."/>
            <person name="Zeng H."/>
            <person name="Yu D."/>
            <person name="Zhu Y."/>
            <person name="Jiang H."/>
            <person name="Qiu Q."/>
            <person name="Yang H."/>
            <person name="Zhang Y.E."/>
            <person name="Wang W."/>
            <person name="Zhu M."/>
            <person name="He S."/>
            <person name="Zhang G."/>
        </authorList>
    </citation>
    <scope>NUCLEOTIDE SEQUENCE [LARGE SCALE GENOMIC DNA]</scope>
    <source>
        <strain evidence="11">Bchr_013</strain>
    </source>
</reference>
<evidence type="ECO:0000256" key="9">
    <source>
        <dbReference type="SAM" id="MobiDB-lite"/>
    </source>
</evidence>
<keyword evidence="5" id="KW-0653">Protein transport</keyword>
<keyword evidence="6" id="KW-0342">GTP-binding</keyword>
<dbReference type="PROSITE" id="PS50010">
    <property type="entry name" value="DH_2"/>
    <property type="match status" value="1"/>
</dbReference>
<dbReference type="EMBL" id="JAATIS010005477">
    <property type="protein sequence ID" value="KAG2459515.1"/>
    <property type="molecule type" value="Genomic_DNA"/>
</dbReference>
<dbReference type="CDD" id="cd00882">
    <property type="entry name" value="Ras_like_GTPase"/>
    <property type="match status" value="1"/>
</dbReference>
<evidence type="ECO:0000256" key="1">
    <source>
        <dbReference type="ARBA" id="ARBA00004120"/>
    </source>
</evidence>
<evidence type="ECO:0000256" key="3">
    <source>
        <dbReference type="ARBA" id="ARBA00022448"/>
    </source>
</evidence>
<dbReference type="GO" id="GO:0015031">
    <property type="term" value="P:protein transport"/>
    <property type="evidence" value="ECO:0007669"/>
    <property type="project" value="UniProtKB-KW"/>
</dbReference>
<dbReference type="InterPro" id="IPR035899">
    <property type="entry name" value="DBL_dom_sf"/>
</dbReference>
<name>A0A8X7X0I5_POLSE</name>
<organism evidence="11 12">
    <name type="scientific">Polypterus senegalus</name>
    <name type="common">Senegal bichir</name>
    <dbReference type="NCBI Taxonomy" id="55291"/>
    <lineage>
        <taxon>Eukaryota</taxon>
        <taxon>Metazoa</taxon>
        <taxon>Chordata</taxon>
        <taxon>Craniata</taxon>
        <taxon>Vertebrata</taxon>
        <taxon>Euteleostomi</taxon>
        <taxon>Actinopterygii</taxon>
        <taxon>Polypteriformes</taxon>
        <taxon>Polypteridae</taxon>
        <taxon>Polypterus</taxon>
    </lineage>
</organism>
<proteinExistence type="inferred from homology"/>
<dbReference type="Gene3D" id="1.20.900.10">
    <property type="entry name" value="Dbl homology (DH) domain"/>
    <property type="match status" value="1"/>
</dbReference>
<dbReference type="InterPro" id="IPR000219">
    <property type="entry name" value="DH_dom"/>
</dbReference>
<dbReference type="InterPro" id="IPR027417">
    <property type="entry name" value="P-loop_NTPase"/>
</dbReference>
<dbReference type="AlphaFoldDB" id="A0A8X7X0I5"/>
<keyword evidence="3" id="KW-0813">Transport</keyword>
<comment type="caution">
    <text evidence="11">The sequence shown here is derived from an EMBL/GenBank/DDBJ whole genome shotgun (WGS) entry which is preliminary data.</text>
</comment>
<feature type="non-terminal residue" evidence="11">
    <location>
        <position position="623"/>
    </location>
</feature>
<dbReference type="GO" id="GO:0005085">
    <property type="term" value="F:guanyl-nucleotide exchange factor activity"/>
    <property type="evidence" value="ECO:0007669"/>
    <property type="project" value="InterPro"/>
</dbReference>
<keyword evidence="6" id="KW-0547">Nucleotide-binding</keyword>
<evidence type="ECO:0000313" key="11">
    <source>
        <dbReference type="EMBL" id="KAG2459515.1"/>
    </source>
</evidence>
<keyword evidence="8" id="KW-0966">Cell projection</keyword>
<dbReference type="PANTHER" id="PTHR14983:SF1">
    <property type="entry name" value="CILIOGENESIS AND PLANAR POLARITY EFFECTOR 2"/>
    <property type="match status" value="1"/>
</dbReference>
<feature type="region of interest" description="Disordered" evidence="9">
    <location>
        <begin position="80"/>
        <end position="114"/>
    </location>
</feature>
<accession>A0A8X7X0I5</accession>
<dbReference type="SUPFAM" id="SSF48065">
    <property type="entry name" value="DBL homology domain (DH-domain)"/>
    <property type="match status" value="1"/>
</dbReference>
<feature type="non-terminal residue" evidence="11">
    <location>
        <position position="1"/>
    </location>
</feature>
<gene>
    <name evidence="11" type="primary">Cplane2</name>
    <name evidence="11" type="ORF">GTO96_0018943</name>
</gene>
<evidence type="ECO:0000256" key="6">
    <source>
        <dbReference type="ARBA" id="ARBA00023134"/>
    </source>
</evidence>
<evidence type="ECO:0000313" key="12">
    <source>
        <dbReference type="Proteomes" id="UP000886611"/>
    </source>
</evidence>
<comment type="similarity">
    <text evidence="2">Belongs to the small GTPase superfamily. Rab family.</text>
</comment>
<evidence type="ECO:0000256" key="4">
    <source>
        <dbReference type="ARBA" id="ARBA00022490"/>
    </source>
</evidence>
<dbReference type="GO" id="GO:0005525">
    <property type="term" value="F:GTP binding"/>
    <property type="evidence" value="ECO:0007669"/>
    <property type="project" value="UniProtKB-KW"/>
</dbReference>
<evidence type="ECO:0000256" key="5">
    <source>
        <dbReference type="ARBA" id="ARBA00022927"/>
    </source>
</evidence>
<sequence>MWLKLVSDDLKRMPKIMENKGKRYGSNYLNWLPCTLPCSAPTIMDMFCKKQTFSDSPSKHQASCEKSKVQGESKHGLPSFFRVKKSRASDEHKKSASLEDLAGRRPRGKNGLHPAEARYGVDGLQKPIFMCTSAIVSDWLIVESSSAADKPFSVSQGREANECLRDGPARTSGTDKRSLGNVHNNLEKRKRRESKYIHSSPLYQDYWLTYVKEDIKKHSSNTSHLTTMLSMAGLLSTSLIGSTPSLKETNFSCWQDLPEVKSRGLLEGLTPQQRRLQEAMFEVITSEASYFKSLTVAVNHFVKSQELSQFLLDLEERLEESVILTDLSDLILKHSAAFRRVYIPYVTNQMYQDALVQRLLQENPKFAVALKMLEDQRVCQRQPLKSFLVLPFQRITRLKIVLENVLRLTDAESTTLESLKKAVAAISERKQRTVYLNRAIGVRSGMSRRLVPGCLVLSDWYRSAESKEFFSSLLYKNRRKHFGLLEGPALPLKLSVDTVSYKIFVCGKSGVGKTAFVAKLAGLEVPSMHHETTGIQTTVVFWPVKLRENGRILMFRLQFWDCGENAIRRFDHLLPACRDQADAMLLLFSFTDRSSFDDLFNQLARLSGPENGILKLVVGTKYP</sequence>